<evidence type="ECO:0000313" key="2">
    <source>
        <dbReference type="Proteomes" id="UP000005446"/>
    </source>
</evidence>
<name>H0EE05_GLAL7</name>
<keyword evidence="2" id="KW-1185">Reference proteome</keyword>
<comment type="caution">
    <text evidence="1">The sequence shown here is derived from an EMBL/GenBank/DDBJ whole genome shotgun (WGS) entry which is preliminary data.</text>
</comment>
<dbReference type="EMBL" id="AGUE01000011">
    <property type="protein sequence ID" value="EHL03238.1"/>
    <property type="molecule type" value="Genomic_DNA"/>
</dbReference>
<dbReference type="HOGENOM" id="CLU_3087414_0_0_1"/>
<proteinExistence type="predicted"/>
<dbReference type="InParanoid" id="H0EE05"/>
<accession>H0EE05</accession>
<dbReference type="AlphaFoldDB" id="H0EE05"/>
<organism evidence="1 2">
    <name type="scientific">Glarea lozoyensis (strain ATCC 74030 / MF5533)</name>
    <dbReference type="NCBI Taxonomy" id="1104152"/>
    <lineage>
        <taxon>Eukaryota</taxon>
        <taxon>Fungi</taxon>
        <taxon>Dikarya</taxon>
        <taxon>Ascomycota</taxon>
        <taxon>Pezizomycotina</taxon>
        <taxon>Leotiomycetes</taxon>
        <taxon>Helotiales</taxon>
        <taxon>Helotiaceae</taxon>
        <taxon>Glarea</taxon>
    </lineage>
</organism>
<evidence type="ECO:0000313" key="1">
    <source>
        <dbReference type="EMBL" id="EHL03238.1"/>
    </source>
</evidence>
<dbReference type="Proteomes" id="UP000005446">
    <property type="component" value="Unassembled WGS sequence"/>
</dbReference>
<reference evidence="1 2" key="1">
    <citation type="journal article" date="2012" name="Eukaryot. Cell">
        <title>Genome sequence of the fungus Glarea lozoyensis: the first genome sequence of a species from the Helotiaceae family.</title>
        <authorList>
            <person name="Youssar L."/>
            <person name="Gruening B.A."/>
            <person name="Erxleben A."/>
            <person name="Guenther S."/>
            <person name="Huettel W."/>
        </authorList>
    </citation>
    <scope>NUCLEOTIDE SEQUENCE [LARGE SCALE GENOMIC DNA]</scope>
    <source>
        <strain evidence="2">ATCC 74030 / MF5533</strain>
    </source>
</reference>
<gene>
    <name evidence="1" type="ORF">M7I_0673</name>
</gene>
<sequence length="52" mass="5781">MSLVHSGRHIPKGQTTKTEHYLLMLRSNGQLPIITNIVAKQSSADKINLLEP</sequence>
<protein>
    <submittedName>
        <fullName evidence="1">Uncharacterized protein</fullName>
    </submittedName>
</protein>